<dbReference type="GO" id="GO:0004519">
    <property type="term" value="F:endonuclease activity"/>
    <property type="evidence" value="ECO:0007669"/>
    <property type="project" value="UniProtKB-UniRule"/>
</dbReference>
<evidence type="ECO:0000313" key="17">
    <source>
        <dbReference type="Proteomes" id="UP000075374"/>
    </source>
</evidence>
<dbReference type="PATRIC" id="fig|1121305.3.peg.732"/>
<dbReference type="InterPro" id="IPR041383">
    <property type="entry name" value="RuvC_III"/>
</dbReference>
<comment type="caution">
    <text evidence="16">The sequence shown here is derived from an EMBL/GenBank/DDBJ whole genome shotgun (WGS) entry which is preliminary data.</text>
</comment>
<dbReference type="Gene3D" id="3.30.420.10">
    <property type="entry name" value="Ribonuclease H-like superfamily/Ribonuclease H"/>
    <property type="match status" value="3"/>
</dbReference>
<keyword evidence="14" id="KW-0175">Coiled coil</keyword>
<keyword evidence="10 13" id="KW-0238">DNA-binding</keyword>
<evidence type="ECO:0000256" key="9">
    <source>
        <dbReference type="ARBA" id="ARBA00023118"/>
    </source>
</evidence>
<feature type="active site" description="For RuvC-like nuclease domain" evidence="13">
    <location>
        <position position="12"/>
    </location>
</feature>
<evidence type="ECO:0000313" key="16">
    <source>
        <dbReference type="EMBL" id="KYH29490.1"/>
    </source>
</evidence>
<keyword evidence="7" id="KW-0460">Magnesium</keyword>
<evidence type="ECO:0000256" key="2">
    <source>
        <dbReference type="ARBA" id="ARBA00005244"/>
    </source>
</evidence>
<evidence type="ECO:0000256" key="6">
    <source>
        <dbReference type="ARBA" id="ARBA00022801"/>
    </source>
</evidence>
<dbReference type="GO" id="GO:0046872">
    <property type="term" value="F:metal ion binding"/>
    <property type="evidence" value="ECO:0007669"/>
    <property type="project" value="UniProtKB-UniRule"/>
</dbReference>
<dbReference type="PROSITE" id="PS51749">
    <property type="entry name" value="HNH_CAS9"/>
    <property type="match status" value="1"/>
</dbReference>
<evidence type="ECO:0000256" key="1">
    <source>
        <dbReference type="ARBA" id="ARBA00001946"/>
    </source>
</evidence>
<reference evidence="16 17" key="1">
    <citation type="submission" date="2016-02" db="EMBL/GenBank/DDBJ databases">
        <title>Genome sequence of Clostridium colicanis DSM 13634.</title>
        <authorList>
            <person name="Poehlein A."/>
            <person name="Daniel R."/>
        </authorList>
    </citation>
    <scope>NUCLEOTIDE SEQUENCE [LARGE SCALE GENOMIC DNA]</scope>
    <source>
        <strain evidence="16 17">DSM 13634</strain>
    </source>
</reference>
<dbReference type="GO" id="GO:0016787">
    <property type="term" value="F:hydrolase activity"/>
    <property type="evidence" value="ECO:0007669"/>
    <property type="project" value="UniProtKB-KW"/>
</dbReference>
<dbReference type="AlphaFoldDB" id="A0A151APJ0"/>
<dbReference type="Proteomes" id="UP000075374">
    <property type="component" value="Unassembled WGS sequence"/>
</dbReference>
<dbReference type="InterPro" id="IPR003615">
    <property type="entry name" value="HNH_nuc"/>
</dbReference>
<evidence type="ECO:0000259" key="15">
    <source>
        <dbReference type="PROSITE" id="PS51749"/>
    </source>
</evidence>
<sequence>MENHINYRLGLDIGIASVGWSVINLDKKRIEDLGVRIFNAAEHPKDGSSLALPRRIARGRRRLLRRKAYRVKRVRKLIVDYNILTKDQLNDLFKQKCQNSVWEIRVKALDNKVTNEEWARLLINLCKRRGFKSNRKNEADDKETKKVINSIKSNIKGMKESGSRTIGEYIYTQTLSSGDISKSFRNKDGQYNNCVSRKMIEEEIKILFKKQRELGCEFASEEIEEKYLAIFNSQRPFSKFEDLEKMVGFCTFEKASKERRAPKCSISAEEFVLYDNMNKLSILNKGDTRKLTNEERKIIVENAFKNKEIKYSKLRKILNLSNDERFSTLSYSNKTELSKTENSKFVALKGYHEIKSAIEKSFGKDTWNRVKNNRTMLNDIAYVLSIAKTDEDIIKQLSLRNIPREIIDAVLGLSFSKFSNLSIKAIEKILPYLKDGQQYNEACKSAGYDFKATYNGEKSYKLPLIDIDEIVNPVVNRALSQTRKVINAVIDRYGSPIGINIELARDLAKNFKDRSKIKKEQEENRANKEKIKNELKMLMNKEPTSSEILKYRLWKEQREECAYSQERIYIEDLFKVGQYEIDHIIPFSRSFDDSLNNKVLVKAAENQRKANRIPYEYFGSDEDRWYRFEVWVEQSSLSFKKKNNLLKKRFSREDSIEFKDRNLVDTQYISRYISNFIKSRLIFKESDSKQKVITINGRATSYLRAKWGLLKVRENGDKHHALDATVIAVATQGMVQEISKYSKAHELKYIRQGDEFIDIETGEIVKVKDHKHLSKDRLPEPWLGFSSELRLRLSENPIEELKKSPISTYDEEFIRKTVRPIFVSRVPYRKVTGRLFEETVYSPKAFIDEGFIAKKKLQDLTLKDFENIYNYNSDKKLYDALRERLEEYGGNAKKAFAEEFRKPTKTGKLGPIVKSIKVKTKIPFKDGIDLNGGKVKKDGLVRIDIYEKEGKYYVVPVYRLDIQQGNIPKKAAVANKEEKDWILMDESYNFKFSLYKNDLIYIKYDSKGEYFGYYDGFDRHTGAITLERHDNSERYRGIGIKTGVKEIFKYNVDVLGRYYKVAK</sequence>
<organism evidence="16 17">
    <name type="scientific">Clostridium colicanis DSM 13634</name>
    <dbReference type="NCBI Taxonomy" id="1121305"/>
    <lineage>
        <taxon>Bacteria</taxon>
        <taxon>Bacillati</taxon>
        <taxon>Bacillota</taxon>
        <taxon>Clostridia</taxon>
        <taxon>Eubacteriales</taxon>
        <taxon>Clostridiaceae</taxon>
        <taxon>Clostridium</taxon>
    </lineage>
</organism>
<keyword evidence="4" id="KW-0479">Metal-binding</keyword>
<evidence type="ECO:0000256" key="13">
    <source>
        <dbReference type="HAMAP-Rule" id="MF_01480"/>
    </source>
</evidence>
<evidence type="ECO:0000256" key="12">
    <source>
        <dbReference type="ARBA" id="ARBA00046380"/>
    </source>
</evidence>
<feature type="active site" description="Proton acceptor for HNH nuclease domain" evidence="13">
    <location>
        <position position="583"/>
    </location>
</feature>
<dbReference type="InterPro" id="IPR028629">
    <property type="entry name" value="Cas9"/>
</dbReference>
<accession>A0A151APJ0</accession>
<comment type="function">
    <text evidence="13">CRISPR (clustered regularly interspaced short palindromic repeat) is an adaptive immune system that provides protection against mobile genetic elements (viruses, transposable elements and conjugative plasmids). CRISPR clusters contain spacers, sequences complementary to antecedent mobile elements, and target invading nucleic acids. CRISPR clusters are transcribed and processed into CRISPR RNA (crRNA). In type II CRISPR systems correct processing of pre-crRNA requires a trans-encoded small RNA (tracrRNA), endogenous ribonuclease 3 (rnc) and this protein. The tracrRNA serves as a guide for ribonuclease 3-aided processing of pre-crRNA. Subsequently Cas9/crRNA/tracrRNA endonucleolytically cleaves linear or circular dsDNA target complementary to the spacer; Cas9 is inactive in the absence of the 2 guide RNAs (gRNA). Cas9 recognizes the protospacer adjacent motif (PAM) in the CRISPR repeat sequences to help distinguish self versus nonself, as targets within the bacterial CRISPR locus do not have PAMs. PAM recognition is also required for catalytic activity.</text>
</comment>
<dbReference type="GO" id="GO:0003723">
    <property type="term" value="F:RNA binding"/>
    <property type="evidence" value="ECO:0007669"/>
    <property type="project" value="UniProtKB-UniRule"/>
</dbReference>
<keyword evidence="3 13" id="KW-0540">Nuclease</keyword>
<dbReference type="InterPro" id="IPR040619">
    <property type="entry name" value="Cas9_alpha-helical_lobe"/>
</dbReference>
<dbReference type="NCBIfam" id="TIGR01865">
    <property type="entry name" value="cas_Csn1"/>
    <property type="match status" value="1"/>
</dbReference>
<name>A0A151APJ0_9CLOT</name>
<feature type="domain" description="HNH Cas9-type" evidence="15">
    <location>
        <begin position="510"/>
        <end position="663"/>
    </location>
</feature>
<dbReference type="EC" id="3.1.-.-" evidence="13"/>
<dbReference type="RefSeq" id="WP_061857642.1">
    <property type="nucleotide sequence ID" value="NZ_LTBB01000003.1"/>
</dbReference>
<evidence type="ECO:0000256" key="14">
    <source>
        <dbReference type="SAM" id="Coils"/>
    </source>
</evidence>
<keyword evidence="11" id="KW-0464">Manganese</keyword>
<keyword evidence="6 13" id="KW-0378">Hydrolase</keyword>
<dbReference type="Pfam" id="PF18541">
    <property type="entry name" value="RuvC_III"/>
    <property type="match status" value="1"/>
</dbReference>
<dbReference type="GO" id="GO:0003677">
    <property type="term" value="F:DNA binding"/>
    <property type="evidence" value="ECO:0007669"/>
    <property type="project" value="UniProtKB-UniRule"/>
</dbReference>
<gene>
    <name evidence="16" type="primary">cas9-2</name>
    <name evidence="13" type="synonym">cas9</name>
    <name evidence="16" type="ORF">CLCOL_07210</name>
</gene>
<keyword evidence="8 13" id="KW-0694">RNA-binding</keyword>
<comment type="cofactor">
    <cofactor evidence="1">
        <name>Mg(2+)</name>
        <dbReference type="ChEBI" id="CHEBI:18420"/>
    </cofactor>
</comment>
<keyword evidence="9 13" id="KW-0051">Antiviral defense</keyword>
<dbReference type="InterPro" id="IPR036397">
    <property type="entry name" value="RNaseH_sf"/>
</dbReference>
<evidence type="ECO:0000256" key="4">
    <source>
        <dbReference type="ARBA" id="ARBA00022723"/>
    </source>
</evidence>
<keyword evidence="17" id="KW-1185">Reference proteome</keyword>
<comment type="similarity">
    <text evidence="13">Belongs to the CRISPR-associated Cas9 family.</text>
</comment>
<dbReference type="InterPro" id="IPR033114">
    <property type="entry name" value="HNH_CAS9"/>
</dbReference>
<comment type="subunit">
    <text evidence="12 13">Monomer. Binds crRNA and tracrRNA.</text>
</comment>
<protein>
    <recommendedName>
        <fullName evidence="13">CRISPR-associated endonuclease Cas9</fullName>
        <ecNumber evidence="13">3.1.-.-</ecNumber>
    </recommendedName>
</protein>
<comment type="similarity">
    <text evidence="2">Belongs to the CRISPR-associated protein Cas9 family. Subtype II-A subfamily.</text>
</comment>
<keyword evidence="5 13" id="KW-0255">Endonuclease</keyword>
<comment type="domain">
    <text evidence="13">Has 2 endonuclease domains. The discontinuous RuvC-like domain cleaves the target DNA noncomplementary to crRNA while the HNH nuclease domain cleaves the target DNA complementary to crRNA.</text>
</comment>
<feature type="coiled-coil region" evidence="14">
    <location>
        <begin position="512"/>
        <end position="541"/>
    </location>
</feature>
<evidence type="ECO:0000256" key="10">
    <source>
        <dbReference type="ARBA" id="ARBA00023125"/>
    </source>
</evidence>
<evidence type="ECO:0000256" key="7">
    <source>
        <dbReference type="ARBA" id="ARBA00022842"/>
    </source>
</evidence>
<dbReference type="Pfam" id="PF13395">
    <property type="entry name" value="HNH_4"/>
    <property type="match status" value="1"/>
</dbReference>
<dbReference type="STRING" id="1121305.CLCOL_07210"/>
<proteinExistence type="inferred from homology"/>
<dbReference type="EMBL" id="LTBB01000003">
    <property type="protein sequence ID" value="KYH29490.1"/>
    <property type="molecule type" value="Genomic_DNA"/>
</dbReference>
<evidence type="ECO:0000256" key="11">
    <source>
        <dbReference type="ARBA" id="ARBA00023211"/>
    </source>
</evidence>
<comment type="caution">
    <text evidence="13">Lacks conserved residue(s) required for the propagation of feature annotation.</text>
</comment>
<evidence type="ECO:0000256" key="3">
    <source>
        <dbReference type="ARBA" id="ARBA00022722"/>
    </source>
</evidence>
<dbReference type="GO" id="GO:0051607">
    <property type="term" value="P:defense response to virus"/>
    <property type="evidence" value="ECO:0007669"/>
    <property type="project" value="UniProtKB-UniRule"/>
</dbReference>
<dbReference type="HAMAP" id="MF_01480">
    <property type="entry name" value="Cas9"/>
    <property type="match status" value="1"/>
</dbReference>
<dbReference type="Pfam" id="PF18470">
    <property type="entry name" value="Cas9_a"/>
    <property type="match status" value="1"/>
</dbReference>
<evidence type="ECO:0000256" key="5">
    <source>
        <dbReference type="ARBA" id="ARBA00022759"/>
    </source>
</evidence>
<evidence type="ECO:0000256" key="8">
    <source>
        <dbReference type="ARBA" id="ARBA00022884"/>
    </source>
</evidence>
<dbReference type="GO" id="GO:0043571">
    <property type="term" value="P:maintenance of CRISPR repeat elements"/>
    <property type="evidence" value="ECO:0007669"/>
    <property type="project" value="UniProtKB-UniRule"/>
</dbReference>